<keyword evidence="14" id="KW-1185">Reference proteome</keyword>
<comment type="caution">
    <text evidence="13">The sequence shown here is derived from an EMBL/GenBank/DDBJ whole genome shotgun (WGS) entry which is preliminary data.</text>
</comment>
<sequence length="721" mass="84464">MGFRVDQKPVMEYSEGIMAVPAVPGAGKTFIVANLAAKIIKEKLKKREKVLIVTYMNSAVNNFKNRIKCVLEEQDIKDINSYEVMTIHSLALRILKDRPDVVNVNENFKILDEAQKSVYLNECIKSWRKFKGERIFKNVLNENGLKSYNNKQERYWNNFLTIVTALISELKLNDIQAENLDNKLKIFNNKFSVIRDISDIYKNYTKRLKLDGYLDYDDILILAYKALKRDKKLREKFQKKYTYIFEDECQDSNIVQYKILTMLSEKSGNLVRVGDINQSIMATFTPSDPKFFKEFCSKADKKYTMYMAGRSSKKIIDLANYLVEFIINNHYQKQCREALQNQKIQEVKGIEGLKNPSNDESNLYAFLLPSWDKEIEKVIESIKIFKKKHPNETIGVLITSNYKINKFVEKLDKENIDYDNLSSISKDKVKIVNIIGYLLKFLAEPDSSIKFKIFLDVFIDDKYDKKDLILQFIDNYKNPYDIIYRDFEKIKSNNNIVLLIKIIENIRKIFEYYYISIDNLIIFIGSIFDFNIQDKALIQAVALYVKNILREEKNVVLNDIADRLIDKNNPIFVHIGEIIYEMEGYEPSPEKVTIATYHKAKGLEWDCVFLMDNTEYNFPYTLKDKIQSDYWYIKEEIKNPVALGKAEIEKLKGNIVSVNPLIKSRIDVINEKVRLLYVGITRAKKYLILTANFNKNSNSFKTQSCSRYFQVLKNFINSKEV</sequence>
<evidence type="ECO:0000313" key="13">
    <source>
        <dbReference type="EMBL" id="OFI07004.1"/>
    </source>
</evidence>
<dbReference type="InterPro" id="IPR000212">
    <property type="entry name" value="DNA_helicase_UvrD/REP"/>
</dbReference>
<dbReference type="PANTHER" id="PTHR11070:SF2">
    <property type="entry name" value="ATP-DEPENDENT DNA HELICASE SRS2"/>
    <property type="match status" value="1"/>
</dbReference>
<evidence type="ECO:0000256" key="6">
    <source>
        <dbReference type="ARBA" id="ARBA00023125"/>
    </source>
</evidence>
<protein>
    <recommendedName>
        <fullName evidence="9">DNA 3'-5' helicase</fullName>
        <ecNumber evidence="9">5.6.2.4</ecNumber>
    </recommendedName>
</protein>
<reference evidence="13 14" key="1">
    <citation type="submission" date="2016-06" db="EMBL/GenBank/DDBJ databases">
        <title>Genome sequence of Clostridium acetireducens DSM 10703.</title>
        <authorList>
            <person name="Poehlein A."/>
            <person name="Fluechter S."/>
            <person name="Duerre P."/>
            <person name="Daniel R."/>
        </authorList>
    </citation>
    <scope>NUCLEOTIDE SEQUENCE [LARGE SCALE GENOMIC DNA]</scope>
    <source>
        <strain evidence="13 14">DSM 10703</strain>
    </source>
</reference>
<evidence type="ECO:0000256" key="8">
    <source>
        <dbReference type="ARBA" id="ARBA00034617"/>
    </source>
</evidence>
<dbReference type="PATRIC" id="fig|1121290.3.peg.601"/>
<dbReference type="GO" id="GO:0043138">
    <property type="term" value="F:3'-5' DNA helicase activity"/>
    <property type="evidence" value="ECO:0007669"/>
    <property type="project" value="UniProtKB-EC"/>
</dbReference>
<name>A0A1E8F1E5_9CLOT</name>
<dbReference type="Pfam" id="PF00580">
    <property type="entry name" value="UvrD-helicase"/>
    <property type="match status" value="1"/>
</dbReference>
<dbReference type="STRING" id="1121290.CLAOCE_05900"/>
<dbReference type="GO" id="GO:0005829">
    <property type="term" value="C:cytosol"/>
    <property type="evidence" value="ECO:0007669"/>
    <property type="project" value="TreeGrafter"/>
</dbReference>
<dbReference type="EC" id="5.6.2.4" evidence="9"/>
<proteinExistence type="inferred from homology"/>
<dbReference type="PROSITE" id="PS51198">
    <property type="entry name" value="UVRD_HELICASE_ATP_BIND"/>
    <property type="match status" value="1"/>
</dbReference>
<evidence type="ECO:0000256" key="2">
    <source>
        <dbReference type="ARBA" id="ARBA00022741"/>
    </source>
</evidence>
<evidence type="ECO:0000256" key="5">
    <source>
        <dbReference type="ARBA" id="ARBA00022840"/>
    </source>
</evidence>
<dbReference type="Gene3D" id="3.40.50.300">
    <property type="entry name" value="P-loop containing nucleotide triphosphate hydrolases"/>
    <property type="match status" value="3"/>
</dbReference>
<evidence type="ECO:0000256" key="7">
    <source>
        <dbReference type="ARBA" id="ARBA00023235"/>
    </source>
</evidence>
<evidence type="ECO:0000256" key="11">
    <source>
        <dbReference type="PROSITE-ProRule" id="PRU00560"/>
    </source>
</evidence>
<accession>A0A1E8F1E5</accession>
<dbReference type="GO" id="GO:0003677">
    <property type="term" value="F:DNA binding"/>
    <property type="evidence" value="ECO:0007669"/>
    <property type="project" value="UniProtKB-KW"/>
</dbReference>
<dbReference type="InterPro" id="IPR014017">
    <property type="entry name" value="DNA_helicase_UvrD-like_C"/>
</dbReference>
<dbReference type="EMBL" id="LZFO01000006">
    <property type="protein sequence ID" value="OFI07004.1"/>
    <property type="molecule type" value="Genomic_DNA"/>
</dbReference>
<feature type="domain" description="UvrD-like helicase ATP-binding" evidence="12">
    <location>
        <begin position="1"/>
        <end position="312"/>
    </location>
</feature>
<keyword evidence="3 11" id="KW-0378">Hydrolase</keyword>
<evidence type="ECO:0000256" key="10">
    <source>
        <dbReference type="ARBA" id="ARBA00048988"/>
    </source>
</evidence>
<dbReference type="RefSeq" id="WP_070109553.1">
    <property type="nucleotide sequence ID" value="NZ_LZFO01000006.1"/>
</dbReference>
<keyword evidence="7" id="KW-0413">Isomerase</keyword>
<evidence type="ECO:0000259" key="12">
    <source>
        <dbReference type="PROSITE" id="PS51198"/>
    </source>
</evidence>
<dbReference type="GO" id="GO:0005524">
    <property type="term" value="F:ATP binding"/>
    <property type="evidence" value="ECO:0007669"/>
    <property type="project" value="UniProtKB-UniRule"/>
</dbReference>
<dbReference type="InterPro" id="IPR027417">
    <property type="entry name" value="P-loop_NTPase"/>
</dbReference>
<comment type="catalytic activity">
    <reaction evidence="10">
        <text>ATP + H2O = ADP + phosphate + H(+)</text>
        <dbReference type="Rhea" id="RHEA:13065"/>
        <dbReference type="ChEBI" id="CHEBI:15377"/>
        <dbReference type="ChEBI" id="CHEBI:15378"/>
        <dbReference type="ChEBI" id="CHEBI:30616"/>
        <dbReference type="ChEBI" id="CHEBI:43474"/>
        <dbReference type="ChEBI" id="CHEBI:456216"/>
        <dbReference type="EC" id="5.6.2.4"/>
    </reaction>
</comment>
<keyword evidence="2 11" id="KW-0547">Nucleotide-binding</keyword>
<dbReference type="GO" id="GO:0033202">
    <property type="term" value="C:DNA helicase complex"/>
    <property type="evidence" value="ECO:0007669"/>
    <property type="project" value="TreeGrafter"/>
</dbReference>
<evidence type="ECO:0000256" key="9">
    <source>
        <dbReference type="ARBA" id="ARBA00034808"/>
    </source>
</evidence>
<dbReference type="Gene3D" id="1.10.10.160">
    <property type="match status" value="1"/>
</dbReference>
<dbReference type="InterPro" id="IPR014016">
    <property type="entry name" value="UvrD-like_ATP-bd"/>
</dbReference>
<organism evidence="13 14">
    <name type="scientific">Clostridium acetireducens DSM 10703</name>
    <dbReference type="NCBI Taxonomy" id="1121290"/>
    <lineage>
        <taxon>Bacteria</taxon>
        <taxon>Bacillati</taxon>
        <taxon>Bacillota</taxon>
        <taxon>Clostridia</taxon>
        <taxon>Eubacteriales</taxon>
        <taxon>Clostridiaceae</taxon>
        <taxon>Clostridium</taxon>
    </lineage>
</organism>
<dbReference type="Proteomes" id="UP000175744">
    <property type="component" value="Unassembled WGS sequence"/>
</dbReference>
<comment type="similarity">
    <text evidence="1">Belongs to the helicase family. UvrD subfamily.</text>
</comment>
<dbReference type="InterPro" id="IPR013986">
    <property type="entry name" value="DExx_box_DNA_helicase_dom_sf"/>
</dbReference>
<evidence type="ECO:0000256" key="1">
    <source>
        <dbReference type="ARBA" id="ARBA00009922"/>
    </source>
</evidence>
<dbReference type="AlphaFoldDB" id="A0A1E8F1E5"/>
<gene>
    <name evidence="13" type="primary">pcrA_2</name>
    <name evidence="13" type="ORF">CLOACE_05900</name>
</gene>
<evidence type="ECO:0000313" key="14">
    <source>
        <dbReference type="Proteomes" id="UP000175744"/>
    </source>
</evidence>
<dbReference type="GO" id="GO:0016887">
    <property type="term" value="F:ATP hydrolysis activity"/>
    <property type="evidence" value="ECO:0007669"/>
    <property type="project" value="RHEA"/>
</dbReference>
<keyword evidence="6" id="KW-0238">DNA-binding</keyword>
<dbReference type="SUPFAM" id="SSF52540">
    <property type="entry name" value="P-loop containing nucleoside triphosphate hydrolases"/>
    <property type="match status" value="1"/>
</dbReference>
<feature type="binding site" evidence="11">
    <location>
        <begin position="22"/>
        <end position="29"/>
    </location>
    <ligand>
        <name>ATP</name>
        <dbReference type="ChEBI" id="CHEBI:30616"/>
    </ligand>
</feature>
<dbReference type="GO" id="GO:0000725">
    <property type="term" value="P:recombinational repair"/>
    <property type="evidence" value="ECO:0007669"/>
    <property type="project" value="TreeGrafter"/>
</dbReference>
<comment type="catalytic activity">
    <reaction evidence="8">
        <text>Couples ATP hydrolysis with the unwinding of duplex DNA by translocating in the 3'-5' direction.</text>
        <dbReference type="EC" id="5.6.2.4"/>
    </reaction>
</comment>
<dbReference type="PANTHER" id="PTHR11070">
    <property type="entry name" value="UVRD / RECB / PCRA DNA HELICASE FAMILY MEMBER"/>
    <property type="match status" value="1"/>
</dbReference>
<dbReference type="Pfam" id="PF13361">
    <property type="entry name" value="UvrD_C"/>
    <property type="match status" value="1"/>
</dbReference>
<evidence type="ECO:0000256" key="3">
    <source>
        <dbReference type="ARBA" id="ARBA00022801"/>
    </source>
</evidence>
<keyword evidence="5 11" id="KW-0067">ATP-binding</keyword>
<keyword evidence="4 11" id="KW-0347">Helicase</keyword>
<evidence type="ECO:0000256" key="4">
    <source>
        <dbReference type="ARBA" id="ARBA00022806"/>
    </source>
</evidence>